<dbReference type="InterPro" id="IPR012431">
    <property type="entry name" value="PDDEXK_10"/>
</dbReference>
<dbReference type="AlphaFoldDB" id="X0USB2"/>
<dbReference type="PANTHER" id="PTHR34314:SF6">
    <property type="entry name" value="DUF3782 DOMAIN-CONTAINING PROTEIN"/>
    <property type="match status" value="1"/>
</dbReference>
<proteinExistence type="predicted"/>
<evidence type="ECO:0008006" key="2">
    <source>
        <dbReference type="Google" id="ProtNLM"/>
    </source>
</evidence>
<organism evidence="1">
    <name type="scientific">marine sediment metagenome</name>
    <dbReference type="NCBI Taxonomy" id="412755"/>
    <lineage>
        <taxon>unclassified sequences</taxon>
        <taxon>metagenomes</taxon>
        <taxon>ecological metagenomes</taxon>
    </lineage>
</organism>
<evidence type="ECO:0000313" key="1">
    <source>
        <dbReference type="EMBL" id="GAF91355.1"/>
    </source>
</evidence>
<comment type="caution">
    <text evidence="1">The sequence shown here is derived from an EMBL/GenBank/DDBJ whole genome shotgun (WGS) entry which is preliminary data.</text>
</comment>
<dbReference type="EMBL" id="BARS01011568">
    <property type="protein sequence ID" value="GAF91355.1"/>
    <property type="molecule type" value="Genomic_DNA"/>
</dbReference>
<feature type="non-terminal residue" evidence="1">
    <location>
        <position position="1"/>
    </location>
</feature>
<accession>X0USB2</accession>
<name>X0USB2_9ZZZZ</name>
<dbReference type="Pfam" id="PF07788">
    <property type="entry name" value="PDDEXK_10"/>
    <property type="match status" value="1"/>
</dbReference>
<dbReference type="PANTHER" id="PTHR34314">
    <property type="entry name" value="CRENARCHAEAL PROTEIN, PUTATIVE-RELATED"/>
    <property type="match status" value="1"/>
</dbReference>
<gene>
    <name evidence="1" type="ORF">S01H1_20990</name>
</gene>
<sequence length="82" mass="9367">EQVELDVVIKDGKIILVEIKSSAGKNDIYIFLKKRSFFENFSKSKVSKMVFITPSLDYIAKETAKKLNIKLCDSTEKIPKII</sequence>
<protein>
    <recommendedName>
        <fullName evidence="2">DUF91 domain-containing protein</fullName>
    </recommendedName>
</protein>
<reference evidence="1" key="1">
    <citation type="journal article" date="2014" name="Front. Microbiol.">
        <title>High frequency of phylogenetically diverse reductive dehalogenase-homologous genes in deep subseafloor sedimentary metagenomes.</title>
        <authorList>
            <person name="Kawai M."/>
            <person name="Futagami T."/>
            <person name="Toyoda A."/>
            <person name="Takaki Y."/>
            <person name="Nishi S."/>
            <person name="Hori S."/>
            <person name="Arai W."/>
            <person name="Tsubouchi T."/>
            <person name="Morono Y."/>
            <person name="Uchiyama I."/>
            <person name="Ito T."/>
            <person name="Fujiyama A."/>
            <person name="Inagaki F."/>
            <person name="Takami H."/>
        </authorList>
    </citation>
    <scope>NUCLEOTIDE SEQUENCE</scope>
    <source>
        <strain evidence="1">Expedition CK06-06</strain>
    </source>
</reference>